<dbReference type="AlphaFoldDB" id="A0A409W5H7"/>
<protein>
    <submittedName>
        <fullName evidence="2">Uncharacterized protein</fullName>
    </submittedName>
</protein>
<keyword evidence="3" id="KW-1185">Reference proteome</keyword>
<feature type="transmembrane region" description="Helical" evidence="1">
    <location>
        <begin position="55"/>
        <end position="84"/>
    </location>
</feature>
<dbReference type="EMBL" id="NHTK01005800">
    <property type="protein sequence ID" value="PPQ73725.1"/>
    <property type="molecule type" value="Genomic_DNA"/>
</dbReference>
<name>A0A409W5H7_9AGAR</name>
<keyword evidence="1" id="KW-0472">Membrane</keyword>
<comment type="caution">
    <text evidence="2">The sequence shown here is derived from an EMBL/GenBank/DDBJ whole genome shotgun (WGS) entry which is preliminary data.</text>
</comment>
<feature type="transmembrane region" description="Helical" evidence="1">
    <location>
        <begin position="130"/>
        <end position="149"/>
    </location>
</feature>
<organism evidence="2 3">
    <name type="scientific">Panaeolus cyanescens</name>
    <dbReference type="NCBI Taxonomy" id="181874"/>
    <lineage>
        <taxon>Eukaryota</taxon>
        <taxon>Fungi</taxon>
        <taxon>Dikarya</taxon>
        <taxon>Basidiomycota</taxon>
        <taxon>Agaricomycotina</taxon>
        <taxon>Agaricomycetes</taxon>
        <taxon>Agaricomycetidae</taxon>
        <taxon>Agaricales</taxon>
        <taxon>Agaricineae</taxon>
        <taxon>Galeropsidaceae</taxon>
        <taxon>Panaeolus</taxon>
    </lineage>
</organism>
<reference evidence="2 3" key="1">
    <citation type="journal article" date="2018" name="Evol. Lett.">
        <title>Horizontal gene cluster transfer increased hallucinogenic mushroom diversity.</title>
        <authorList>
            <person name="Reynolds H.T."/>
            <person name="Vijayakumar V."/>
            <person name="Gluck-Thaler E."/>
            <person name="Korotkin H.B."/>
            <person name="Matheny P.B."/>
            <person name="Slot J.C."/>
        </authorList>
    </citation>
    <scope>NUCLEOTIDE SEQUENCE [LARGE SCALE GENOMIC DNA]</scope>
    <source>
        <strain evidence="2 3">2629</strain>
    </source>
</reference>
<gene>
    <name evidence="2" type="ORF">CVT24_006982</name>
</gene>
<feature type="transmembrane region" description="Helical" evidence="1">
    <location>
        <begin position="18"/>
        <end position="48"/>
    </location>
</feature>
<dbReference type="OrthoDB" id="3039972at2759"/>
<evidence type="ECO:0000313" key="3">
    <source>
        <dbReference type="Proteomes" id="UP000284842"/>
    </source>
</evidence>
<dbReference type="InParanoid" id="A0A409W5H7"/>
<dbReference type="Proteomes" id="UP000284842">
    <property type="component" value="Unassembled WGS sequence"/>
</dbReference>
<evidence type="ECO:0000313" key="2">
    <source>
        <dbReference type="EMBL" id="PPQ73725.1"/>
    </source>
</evidence>
<proteinExistence type="predicted"/>
<evidence type="ECO:0000256" key="1">
    <source>
        <dbReference type="SAM" id="Phobius"/>
    </source>
</evidence>
<accession>A0A409W5H7</accession>
<keyword evidence="1" id="KW-0812">Transmembrane</keyword>
<feature type="transmembrane region" description="Helical" evidence="1">
    <location>
        <begin position="381"/>
        <end position="405"/>
    </location>
</feature>
<keyword evidence="1" id="KW-1133">Transmembrane helix</keyword>
<feature type="transmembrane region" description="Helical" evidence="1">
    <location>
        <begin position="169"/>
        <end position="194"/>
    </location>
</feature>
<sequence>MATGSGVEPQLVAKFEDILVPFIVASLVETLLYGLHAALFAVCMIILYQNRHTTHWFIFTSAVALFVISTADIALTFRFFALYFSKFTFEDMSIKMIRLANFKNPLFVANNFVAELTMLYRCYMVWSQCFYVLVGASVLILANTIWGFVGMAQTVTLSITLDRVVLIYGWSIFGISTLMTAVTVGRIIWVAKVAGTLMGPKQMRSYNWIIAIFVERSTLKTGDVGIRYHEDCGHHANLAHRVGWATASHHGKDIQYNVGLAHRPRRQPVHDLTQRSTKLTMWIKEVFVAEIDNDRMALVIPYCSTIDSPIFYHCSPAAVPMASASKPDLAQLSQLFVAVAEPVIPYIIAGLVETLLYGAHVVLIVSCTHVLLRNKRSARWFILAPAIIMFLISTADIAITFEFFAHEVITYFRNPSPTWVSRLIPFKHPLFASNNLVAEFILHRVEHRILYMPRITRITPSQSQMAAAGGSIHDEIRRYYPNSVNRANWAHPV</sequence>
<feature type="transmembrane region" description="Helical" evidence="1">
    <location>
        <begin position="354"/>
        <end position="372"/>
    </location>
</feature>